<keyword evidence="3" id="KW-1185">Reference proteome</keyword>
<name>A0A8S9Y504_APOLU</name>
<evidence type="ECO:0000256" key="1">
    <source>
        <dbReference type="SAM" id="MobiDB-lite"/>
    </source>
</evidence>
<evidence type="ECO:0000313" key="3">
    <source>
        <dbReference type="Proteomes" id="UP000466442"/>
    </source>
</evidence>
<comment type="caution">
    <text evidence="2">The sequence shown here is derived from an EMBL/GenBank/DDBJ whole genome shotgun (WGS) entry which is preliminary data.</text>
</comment>
<organism evidence="2 3">
    <name type="scientific">Apolygus lucorum</name>
    <name type="common">Small green plant bug</name>
    <name type="synonym">Lygocoris lucorum</name>
    <dbReference type="NCBI Taxonomy" id="248454"/>
    <lineage>
        <taxon>Eukaryota</taxon>
        <taxon>Metazoa</taxon>
        <taxon>Ecdysozoa</taxon>
        <taxon>Arthropoda</taxon>
        <taxon>Hexapoda</taxon>
        <taxon>Insecta</taxon>
        <taxon>Pterygota</taxon>
        <taxon>Neoptera</taxon>
        <taxon>Paraneoptera</taxon>
        <taxon>Hemiptera</taxon>
        <taxon>Heteroptera</taxon>
        <taxon>Panheteroptera</taxon>
        <taxon>Cimicomorpha</taxon>
        <taxon>Miridae</taxon>
        <taxon>Mirini</taxon>
        <taxon>Apolygus</taxon>
    </lineage>
</organism>
<accession>A0A8S9Y504</accession>
<dbReference type="Proteomes" id="UP000466442">
    <property type="component" value="Linkage Group LG1"/>
</dbReference>
<feature type="region of interest" description="Disordered" evidence="1">
    <location>
        <begin position="30"/>
        <end position="93"/>
    </location>
</feature>
<reference evidence="2" key="1">
    <citation type="journal article" date="2021" name="Mol. Ecol. Resour.">
        <title>Apolygus lucorum genome provides insights into omnivorousness and mesophyll feeding.</title>
        <authorList>
            <person name="Liu Y."/>
            <person name="Liu H."/>
            <person name="Wang H."/>
            <person name="Huang T."/>
            <person name="Liu B."/>
            <person name="Yang B."/>
            <person name="Yin L."/>
            <person name="Li B."/>
            <person name="Zhang Y."/>
            <person name="Zhang S."/>
            <person name="Jiang F."/>
            <person name="Zhang X."/>
            <person name="Ren Y."/>
            <person name="Wang B."/>
            <person name="Wang S."/>
            <person name="Lu Y."/>
            <person name="Wu K."/>
            <person name="Fan W."/>
            <person name="Wang G."/>
        </authorList>
    </citation>
    <scope>NUCLEOTIDE SEQUENCE</scope>
    <source>
        <strain evidence="2">12Hb</strain>
    </source>
</reference>
<proteinExistence type="predicted"/>
<protein>
    <submittedName>
        <fullName evidence="2">Uncharacterized protein</fullName>
    </submittedName>
</protein>
<dbReference type="EMBL" id="WIXP02000001">
    <property type="protein sequence ID" value="KAF6216337.1"/>
    <property type="molecule type" value="Genomic_DNA"/>
</dbReference>
<sequence>MEKDFEGDQFSAIVELNFLARETINETPLDNPIIMSGDQCDSNEGGKKKSSGRVISERPAASNEEDCTFQVDRARPSRKLSTEPPVITESFPPFFDEECKNQVDRAGPSRKLFTEPPVISESPAVSNEEDCTSQVDRARPSRKLSTEPPVITESFTPFFDEEEKTN</sequence>
<evidence type="ECO:0000313" key="2">
    <source>
        <dbReference type="EMBL" id="KAF6216337.1"/>
    </source>
</evidence>
<feature type="region of interest" description="Disordered" evidence="1">
    <location>
        <begin position="106"/>
        <end position="166"/>
    </location>
</feature>
<dbReference type="AlphaFoldDB" id="A0A8S9Y504"/>
<gene>
    <name evidence="2" type="ORF">GE061_000678</name>
</gene>